<dbReference type="InterPro" id="IPR018928">
    <property type="entry name" value="HAP2/GCS1_dom"/>
</dbReference>
<keyword evidence="5" id="KW-0732">Signal</keyword>
<evidence type="ECO:0000256" key="5">
    <source>
        <dbReference type="ARBA" id="ARBA00022729"/>
    </source>
</evidence>
<dbReference type="RefSeq" id="XP_011129039.1">
    <property type="nucleotide sequence ID" value="XM_011130737.1"/>
</dbReference>
<accession>A0A023BC74</accession>
<evidence type="ECO:0000256" key="7">
    <source>
        <dbReference type="ARBA" id="ARBA00023121"/>
    </source>
</evidence>
<evidence type="ECO:0000256" key="6">
    <source>
        <dbReference type="ARBA" id="ARBA00022989"/>
    </source>
</evidence>
<protein>
    <submittedName>
        <fullName evidence="13">Male gamete fusion factor</fullName>
    </submittedName>
</protein>
<dbReference type="Proteomes" id="UP000019763">
    <property type="component" value="Unassembled WGS sequence"/>
</dbReference>
<dbReference type="InterPro" id="IPR040326">
    <property type="entry name" value="HAP2/GCS1"/>
</dbReference>
<name>A0A023BC74_GRENI</name>
<dbReference type="eggNOG" id="ENOG502SE1K">
    <property type="taxonomic scope" value="Eukaryota"/>
</dbReference>
<evidence type="ECO:0000259" key="12">
    <source>
        <dbReference type="Pfam" id="PF10699"/>
    </source>
</evidence>
<feature type="region of interest" description="Disordered" evidence="11">
    <location>
        <begin position="489"/>
        <end position="523"/>
    </location>
</feature>
<comment type="subcellular location">
    <subcellularLocation>
        <location evidence="1">Cell membrane</location>
        <topology evidence="1">Single-pass type I membrane protein</topology>
    </subcellularLocation>
</comment>
<evidence type="ECO:0000256" key="3">
    <source>
        <dbReference type="ARBA" id="ARBA00022475"/>
    </source>
</evidence>
<evidence type="ECO:0000256" key="4">
    <source>
        <dbReference type="ARBA" id="ARBA00022692"/>
    </source>
</evidence>
<keyword evidence="7" id="KW-0446">Lipid-binding</keyword>
<dbReference type="VEuPathDB" id="CryptoDB:GNI_017490"/>
<comment type="caution">
    <text evidence="13">The sequence shown here is derived from an EMBL/GenBank/DDBJ whole genome shotgun (WGS) entry which is preliminary data.</text>
</comment>
<evidence type="ECO:0000313" key="13">
    <source>
        <dbReference type="EMBL" id="EZG82121.1"/>
    </source>
</evidence>
<evidence type="ECO:0000256" key="9">
    <source>
        <dbReference type="ARBA" id="ARBA00023157"/>
    </source>
</evidence>
<dbReference type="EMBL" id="AFNH02000127">
    <property type="protein sequence ID" value="EZG82121.1"/>
    <property type="molecule type" value="Genomic_DNA"/>
</dbReference>
<keyword evidence="9" id="KW-1015">Disulfide bond</keyword>
<organism evidence="13 14">
    <name type="scientific">Gregarina niphandrodes</name>
    <name type="common">Septate eugregarine</name>
    <dbReference type="NCBI Taxonomy" id="110365"/>
    <lineage>
        <taxon>Eukaryota</taxon>
        <taxon>Sar</taxon>
        <taxon>Alveolata</taxon>
        <taxon>Apicomplexa</taxon>
        <taxon>Conoidasida</taxon>
        <taxon>Gregarinasina</taxon>
        <taxon>Eugregarinorida</taxon>
        <taxon>Gregarinidae</taxon>
        <taxon>Gregarina</taxon>
    </lineage>
</organism>
<keyword evidence="10" id="KW-0278">Fertilization</keyword>
<sequence length="711" mass="77941">MAVADTAADSNMVVTLKIEKSPLMVSYQLSYEKDVVGGVSEDVFDYSWASAVGGGSHAFEDAPDFDPTRCDRPSEGLADLLSSSTPPETRSLLKGGRVCGCTDTGWGSSHYTGTQRSDLNCNAWPAVFRPSSTLWASRHCPRLAGPLYEAYAIRDWKWDYELKVTMAWTAGDGQPKERVYLLDWAKPEARDDELDFHFKIIFSLPKFGNQPPDLHATHYLLVPKNATALDDLNDVGSELEEAWRQTSRRHKDMVVTRMTEAERLLDAKRQRSLLVPKERVDLSGRSCDKVGVSLLTWAHEVVGVDYREPSWVGKPDFCGTKAGTCTHLQPNDLLAADRQLVRENKPPSYLLEYQTLDGWSAVGPYLLSDRKLLQSTGQIAASGDKILQAATPRMASVVAWPTSQQHSTQLEVSLNSTDIAWLPAVAVGEIDDLLVHVQKPGTVTQVLAVVRNKEDYDAKFTLSMPECTLSQEAASDGAPLHQVLGPARVGESTQGKSELGSDLDSGPTLGSESESTLALGSESEALVSTGGSPLVLRASPVSKTLKGPKAEVMVLTLERLTGHSYAVYSCALSLLNSQGSVLTSRTVDVEFSAREAPVAALEKPLDSHNNVTNYRVHPGSLDALPYDTHTYLVGGWLAGYSQPPGATECNCELWNLWCYAANSQSPPFNPTPLPHFRIPPLPHFRIPPLPHFRIPPLPHFRIPLPRKRRPC</sequence>
<gene>
    <name evidence="13" type="ORF">GNI_017490</name>
</gene>
<keyword evidence="14" id="KW-1185">Reference proteome</keyword>
<feature type="compositionally biased region" description="Polar residues" evidence="11">
    <location>
        <begin position="508"/>
        <end position="518"/>
    </location>
</feature>
<dbReference type="OrthoDB" id="365272at2759"/>
<evidence type="ECO:0000313" key="14">
    <source>
        <dbReference type="Proteomes" id="UP000019763"/>
    </source>
</evidence>
<dbReference type="Pfam" id="PF10699">
    <property type="entry name" value="HAP2-GCS1"/>
    <property type="match status" value="1"/>
</dbReference>
<feature type="domain" description="Generative cell specific-1/HAP2" evidence="12">
    <location>
        <begin position="14"/>
        <end position="471"/>
    </location>
</feature>
<dbReference type="GO" id="GO:0008289">
    <property type="term" value="F:lipid binding"/>
    <property type="evidence" value="ECO:0007669"/>
    <property type="project" value="UniProtKB-KW"/>
</dbReference>
<dbReference type="AlphaFoldDB" id="A0A023BC74"/>
<keyword evidence="4" id="KW-0812">Transmembrane</keyword>
<dbReference type="PANTHER" id="PTHR31764">
    <property type="entry name" value="PROTEIN HAPLESS 2"/>
    <property type="match status" value="1"/>
</dbReference>
<dbReference type="PANTHER" id="PTHR31764:SF0">
    <property type="entry name" value="GENERATIVE CELL SPECIFIC-1_HAP2 DOMAIN-CONTAINING PROTEIN"/>
    <property type="match status" value="1"/>
</dbReference>
<evidence type="ECO:0000256" key="11">
    <source>
        <dbReference type="SAM" id="MobiDB-lite"/>
    </source>
</evidence>
<proteinExistence type="inferred from homology"/>
<reference evidence="13" key="1">
    <citation type="submission" date="2013-12" db="EMBL/GenBank/DDBJ databases">
        <authorList>
            <person name="Omoto C.K."/>
            <person name="Sibley D."/>
            <person name="Venepally P."/>
            <person name="Hadjithomas M."/>
            <person name="Karamycheva S."/>
            <person name="Brunk B."/>
            <person name="Roos D."/>
            <person name="Caler E."/>
            <person name="Lorenzi H."/>
        </authorList>
    </citation>
    <scope>NUCLEOTIDE SEQUENCE</scope>
</reference>
<dbReference type="GO" id="GO:0007338">
    <property type="term" value="P:single fertilization"/>
    <property type="evidence" value="ECO:0007669"/>
    <property type="project" value="UniProtKB-KW"/>
</dbReference>
<dbReference type="GO" id="GO:0005886">
    <property type="term" value="C:plasma membrane"/>
    <property type="evidence" value="ECO:0007669"/>
    <property type="project" value="UniProtKB-SubCell"/>
</dbReference>
<evidence type="ECO:0000256" key="2">
    <source>
        <dbReference type="ARBA" id="ARBA00010929"/>
    </source>
</evidence>
<comment type="similarity">
    <text evidence="2">Belongs to the HAP2/GCS1 family.</text>
</comment>
<keyword evidence="6" id="KW-1133">Transmembrane helix</keyword>
<dbReference type="GeneID" id="22910903"/>
<evidence type="ECO:0000256" key="10">
    <source>
        <dbReference type="ARBA" id="ARBA00023279"/>
    </source>
</evidence>
<keyword evidence="8" id="KW-0472">Membrane</keyword>
<keyword evidence="3" id="KW-1003">Cell membrane</keyword>
<evidence type="ECO:0000256" key="8">
    <source>
        <dbReference type="ARBA" id="ARBA00023136"/>
    </source>
</evidence>
<evidence type="ECO:0000256" key="1">
    <source>
        <dbReference type="ARBA" id="ARBA00004251"/>
    </source>
</evidence>